<feature type="domain" description="Signal transduction histidine kinase subgroup 3 dimerisation and phosphoacceptor" evidence="10">
    <location>
        <begin position="209"/>
        <end position="272"/>
    </location>
</feature>
<accession>A0A327ZCR4</accession>
<keyword evidence="6 11" id="KW-0418">Kinase</keyword>
<evidence type="ECO:0000256" key="4">
    <source>
        <dbReference type="ARBA" id="ARBA00022679"/>
    </source>
</evidence>
<sequence length="394" mass="41931">MPSPNVGEMEDRGTLLCAVAAVAVLVSGMIELGTEVWQFYSGTRHVLFALVVAGTALAVGVMRRLPWLALALAWLIPVCQVVTGTPLVITQAAVVMIAFGLARWGSPVILWLSALSILAGAVTAMVLLGFDALRITIPSASWYLIAGTVNELGIGWQIGTFLLLGALLGMPWLAGFALRISDRARTDLARAARERAQAEETARIRDAQTRLARDVHDVVGHSLAVILAQAESGQYLADDDPAALKSALATIATSARTSLRDVREVLTTTRDSADDLDQLIGNLRDSGHEVLSSQEGMPLPLDEARRTTAYRVLQEMLTNAIRHGLRGGALIVRRNWADDAFEVEVRNAVSPGTAESSPGSGLDGMRERLVAVGGTLSASRNGDVFVATARIPLS</sequence>
<proteinExistence type="predicted"/>
<organism evidence="11 12">
    <name type="scientific">Actinoplanes lutulentus</name>
    <dbReference type="NCBI Taxonomy" id="1287878"/>
    <lineage>
        <taxon>Bacteria</taxon>
        <taxon>Bacillati</taxon>
        <taxon>Actinomycetota</taxon>
        <taxon>Actinomycetes</taxon>
        <taxon>Micromonosporales</taxon>
        <taxon>Micromonosporaceae</taxon>
        <taxon>Actinoplanes</taxon>
    </lineage>
</organism>
<keyword evidence="9" id="KW-1133">Transmembrane helix</keyword>
<reference evidence="11 12" key="1">
    <citation type="submission" date="2018-06" db="EMBL/GenBank/DDBJ databases">
        <title>Genomic Encyclopedia of Type Strains, Phase III (KMG-III): the genomes of soil and plant-associated and newly described type strains.</title>
        <authorList>
            <person name="Whitman W."/>
        </authorList>
    </citation>
    <scope>NUCLEOTIDE SEQUENCE [LARGE SCALE GENOMIC DNA]</scope>
    <source>
        <strain evidence="11 12">CGMCC 4.7090</strain>
    </source>
</reference>
<dbReference type="CDD" id="cd16917">
    <property type="entry name" value="HATPase_UhpB-NarQ-NarX-like"/>
    <property type="match status" value="1"/>
</dbReference>
<evidence type="ECO:0000256" key="7">
    <source>
        <dbReference type="ARBA" id="ARBA00022840"/>
    </source>
</evidence>
<keyword evidence="4" id="KW-0808">Transferase</keyword>
<dbReference type="PANTHER" id="PTHR24421:SF10">
    <property type="entry name" value="NITRATE_NITRITE SENSOR PROTEIN NARQ"/>
    <property type="match status" value="1"/>
</dbReference>
<keyword evidence="3" id="KW-0597">Phosphoprotein</keyword>
<evidence type="ECO:0000313" key="11">
    <source>
        <dbReference type="EMBL" id="RAK31222.1"/>
    </source>
</evidence>
<name>A0A327ZCR4_9ACTN</name>
<dbReference type="EC" id="2.7.13.3" evidence="2"/>
<gene>
    <name evidence="11" type="ORF">B0I29_11528</name>
</gene>
<keyword evidence="12" id="KW-1185">Reference proteome</keyword>
<dbReference type="GO" id="GO:0016020">
    <property type="term" value="C:membrane"/>
    <property type="evidence" value="ECO:0007669"/>
    <property type="project" value="InterPro"/>
</dbReference>
<evidence type="ECO:0000256" key="5">
    <source>
        <dbReference type="ARBA" id="ARBA00022741"/>
    </source>
</evidence>
<evidence type="ECO:0000256" key="2">
    <source>
        <dbReference type="ARBA" id="ARBA00012438"/>
    </source>
</evidence>
<evidence type="ECO:0000256" key="8">
    <source>
        <dbReference type="ARBA" id="ARBA00023012"/>
    </source>
</evidence>
<keyword evidence="8" id="KW-0902">Two-component regulatory system</keyword>
<dbReference type="InterPro" id="IPR036890">
    <property type="entry name" value="HATPase_C_sf"/>
</dbReference>
<evidence type="ECO:0000256" key="6">
    <source>
        <dbReference type="ARBA" id="ARBA00022777"/>
    </source>
</evidence>
<feature type="transmembrane region" description="Helical" evidence="9">
    <location>
        <begin position="46"/>
        <end position="65"/>
    </location>
</feature>
<evidence type="ECO:0000259" key="10">
    <source>
        <dbReference type="Pfam" id="PF07730"/>
    </source>
</evidence>
<dbReference type="GO" id="GO:0000155">
    <property type="term" value="F:phosphorelay sensor kinase activity"/>
    <property type="evidence" value="ECO:0007669"/>
    <property type="project" value="InterPro"/>
</dbReference>
<dbReference type="InterPro" id="IPR050482">
    <property type="entry name" value="Sensor_HK_TwoCompSys"/>
</dbReference>
<evidence type="ECO:0000256" key="3">
    <source>
        <dbReference type="ARBA" id="ARBA00022553"/>
    </source>
</evidence>
<evidence type="ECO:0000256" key="1">
    <source>
        <dbReference type="ARBA" id="ARBA00000085"/>
    </source>
</evidence>
<feature type="transmembrane region" description="Helical" evidence="9">
    <location>
        <begin position="108"/>
        <end position="133"/>
    </location>
</feature>
<feature type="transmembrane region" description="Helical" evidence="9">
    <location>
        <begin position="71"/>
        <end position="101"/>
    </location>
</feature>
<keyword evidence="9" id="KW-0472">Membrane</keyword>
<dbReference type="SUPFAM" id="SSF55874">
    <property type="entry name" value="ATPase domain of HSP90 chaperone/DNA topoisomerase II/histidine kinase"/>
    <property type="match status" value="1"/>
</dbReference>
<keyword evidence="9" id="KW-0812">Transmembrane</keyword>
<dbReference type="EMBL" id="QLMJ01000015">
    <property type="protein sequence ID" value="RAK31222.1"/>
    <property type="molecule type" value="Genomic_DNA"/>
</dbReference>
<dbReference type="Gene3D" id="1.20.5.1930">
    <property type="match status" value="1"/>
</dbReference>
<evidence type="ECO:0000256" key="9">
    <source>
        <dbReference type="SAM" id="Phobius"/>
    </source>
</evidence>
<dbReference type="InterPro" id="IPR011712">
    <property type="entry name" value="Sig_transdc_His_kin_sub3_dim/P"/>
</dbReference>
<dbReference type="Pfam" id="PF07730">
    <property type="entry name" value="HisKA_3"/>
    <property type="match status" value="1"/>
</dbReference>
<dbReference type="Gene3D" id="3.30.565.10">
    <property type="entry name" value="Histidine kinase-like ATPase, C-terminal domain"/>
    <property type="match status" value="1"/>
</dbReference>
<keyword evidence="5" id="KW-0547">Nucleotide-binding</keyword>
<dbReference type="AlphaFoldDB" id="A0A327ZCR4"/>
<comment type="catalytic activity">
    <reaction evidence="1">
        <text>ATP + protein L-histidine = ADP + protein N-phospho-L-histidine.</text>
        <dbReference type="EC" id="2.7.13.3"/>
    </reaction>
</comment>
<comment type="caution">
    <text evidence="11">The sequence shown here is derived from an EMBL/GenBank/DDBJ whole genome shotgun (WGS) entry which is preliminary data.</text>
</comment>
<dbReference type="GO" id="GO:0046983">
    <property type="term" value="F:protein dimerization activity"/>
    <property type="evidence" value="ECO:0007669"/>
    <property type="project" value="InterPro"/>
</dbReference>
<evidence type="ECO:0000313" key="12">
    <source>
        <dbReference type="Proteomes" id="UP000249341"/>
    </source>
</evidence>
<dbReference type="OrthoDB" id="227596at2"/>
<protein>
    <recommendedName>
        <fullName evidence="2">histidine kinase</fullName>
        <ecNumber evidence="2">2.7.13.3</ecNumber>
    </recommendedName>
</protein>
<keyword evidence="7" id="KW-0067">ATP-binding</keyword>
<feature type="transmembrane region" description="Helical" evidence="9">
    <location>
        <begin position="153"/>
        <end position="178"/>
    </location>
</feature>
<feature type="transmembrane region" description="Helical" evidence="9">
    <location>
        <begin position="12"/>
        <end position="34"/>
    </location>
</feature>
<dbReference type="Proteomes" id="UP000249341">
    <property type="component" value="Unassembled WGS sequence"/>
</dbReference>
<dbReference type="GO" id="GO:0005524">
    <property type="term" value="F:ATP binding"/>
    <property type="evidence" value="ECO:0007669"/>
    <property type="project" value="UniProtKB-KW"/>
</dbReference>
<dbReference type="PANTHER" id="PTHR24421">
    <property type="entry name" value="NITRATE/NITRITE SENSOR PROTEIN NARX-RELATED"/>
    <property type="match status" value="1"/>
</dbReference>